<name>A0A8T0CEB6_CORYI</name>
<evidence type="ECO:0000256" key="6">
    <source>
        <dbReference type="ARBA" id="ARBA00022838"/>
    </source>
</evidence>
<keyword evidence="5" id="KW-0498">Mitosis</keyword>
<protein>
    <recommendedName>
        <fullName evidence="12">Kinetochore-associated protein MTW1</fullName>
    </recommendedName>
</protein>
<evidence type="ECO:0000256" key="5">
    <source>
        <dbReference type="ARBA" id="ARBA00022776"/>
    </source>
</evidence>
<keyword evidence="7" id="KW-0175">Coiled coil</keyword>
<dbReference type="GO" id="GO:0000070">
    <property type="term" value="P:mitotic sister chromatid segregation"/>
    <property type="evidence" value="ECO:0007669"/>
    <property type="project" value="TreeGrafter"/>
</dbReference>
<comment type="caution">
    <text evidence="10">The sequence shown here is derived from an EMBL/GenBank/DDBJ whole genome shotgun (WGS) entry which is preliminary data.</text>
</comment>
<dbReference type="GO" id="GO:0005634">
    <property type="term" value="C:nucleus"/>
    <property type="evidence" value="ECO:0007669"/>
    <property type="project" value="InterPro"/>
</dbReference>
<evidence type="ECO:0000256" key="3">
    <source>
        <dbReference type="ARBA" id="ARBA00022454"/>
    </source>
</evidence>
<evidence type="ECO:0000256" key="1">
    <source>
        <dbReference type="ARBA" id="ARBA00004629"/>
    </source>
</evidence>
<dbReference type="Gramene" id="rna-gnl|WGS:JABURB|Cocit.L1260.1">
    <property type="protein sequence ID" value="cds-KAF7845681.1"/>
    <property type="gene ID" value="gene-BT93_L1260"/>
</dbReference>
<comment type="similarity">
    <text evidence="2">Belongs to the mis12 family.</text>
</comment>
<comment type="subcellular location">
    <subcellularLocation>
        <location evidence="1">Chromosome</location>
        <location evidence="1">Centromere</location>
        <location evidence="1">Kinetochore</location>
    </subcellularLocation>
</comment>
<evidence type="ECO:0008006" key="12">
    <source>
        <dbReference type="Google" id="ProtNLM"/>
    </source>
</evidence>
<dbReference type="PANTHER" id="PTHR14527">
    <property type="entry name" value="PROTEIN MIS12 HOMOLOG"/>
    <property type="match status" value="1"/>
</dbReference>
<dbReference type="EMBL" id="MU102990">
    <property type="protein sequence ID" value="KAF7845681.1"/>
    <property type="molecule type" value="Genomic_DNA"/>
</dbReference>
<sequence length="287" mass="31742">MEIDDSAAATALLAEHLEYTPLSLIDDIIDSVNNIIYQGVNSLEIGLNSTAPDRLGFESGDEQIDRARLEIEEGLHKLETLLNSTVDKNFDKFEIYVLRNILSIPAGVTPYVRLSHYEGLKLSIASDVPSPEQLTLLRKKLFASRVVNRRLKSEVDKNNTMISQLKSMLQSEHGQAPGLAFLQPGNNTAQHQLTTNAKFALSQLPALKSAINDVRSKAQSLGSSADYLGTVKDEAREGRRGYIEERTKGVLTRHGIVTQPDMLHDGTRFTKDDLEALEQTAAMFNPP</sequence>
<organism evidence="10 11">
    <name type="scientific">Corymbia citriodora subsp. variegata</name>
    <dbReference type="NCBI Taxonomy" id="360336"/>
    <lineage>
        <taxon>Eukaryota</taxon>
        <taxon>Viridiplantae</taxon>
        <taxon>Streptophyta</taxon>
        <taxon>Embryophyta</taxon>
        <taxon>Tracheophyta</taxon>
        <taxon>Spermatophyta</taxon>
        <taxon>Magnoliopsida</taxon>
        <taxon>eudicotyledons</taxon>
        <taxon>Gunneridae</taxon>
        <taxon>Pentapetalae</taxon>
        <taxon>rosids</taxon>
        <taxon>malvids</taxon>
        <taxon>Myrtales</taxon>
        <taxon>Myrtaceae</taxon>
        <taxon>Myrtoideae</taxon>
        <taxon>Eucalypteae</taxon>
        <taxon>Corymbia</taxon>
    </lineage>
</organism>
<accession>A0A8T0CEB6</accession>
<dbReference type="OrthoDB" id="1884855at2759"/>
<dbReference type="GO" id="GO:0051382">
    <property type="term" value="P:kinetochore assembly"/>
    <property type="evidence" value="ECO:0007669"/>
    <property type="project" value="TreeGrafter"/>
</dbReference>
<evidence type="ECO:0000313" key="11">
    <source>
        <dbReference type="Proteomes" id="UP000806378"/>
    </source>
</evidence>
<dbReference type="Proteomes" id="UP000806378">
    <property type="component" value="Unassembled WGS sequence"/>
</dbReference>
<evidence type="ECO:0000256" key="8">
    <source>
        <dbReference type="ARBA" id="ARBA00023306"/>
    </source>
</evidence>
<keyword evidence="9" id="KW-0137">Centromere</keyword>
<keyword evidence="6" id="KW-0995">Kinetochore</keyword>
<keyword evidence="11" id="KW-1185">Reference proteome</keyword>
<keyword evidence="8" id="KW-0131">Cell cycle</keyword>
<dbReference type="GO" id="GO:0000444">
    <property type="term" value="C:MIS12/MIND type complex"/>
    <property type="evidence" value="ECO:0007669"/>
    <property type="project" value="TreeGrafter"/>
</dbReference>
<evidence type="ECO:0000256" key="9">
    <source>
        <dbReference type="ARBA" id="ARBA00023328"/>
    </source>
</evidence>
<evidence type="ECO:0000256" key="7">
    <source>
        <dbReference type="ARBA" id="ARBA00023054"/>
    </source>
</evidence>
<evidence type="ECO:0000256" key="4">
    <source>
        <dbReference type="ARBA" id="ARBA00022618"/>
    </source>
</evidence>
<dbReference type="InterPro" id="IPR008685">
    <property type="entry name" value="Centromere_Mis12"/>
</dbReference>
<evidence type="ECO:0000313" key="10">
    <source>
        <dbReference type="EMBL" id="KAF7845681.1"/>
    </source>
</evidence>
<dbReference type="AlphaFoldDB" id="A0A8T0CEB6"/>
<proteinExistence type="inferred from homology"/>
<dbReference type="Pfam" id="PF05859">
    <property type="entry name" value="Mis12"/>
    <property type="match status" value="1"/>
</dbReference>
<dbReference type="PANTHER" id="PTHR14527:SF2">
    <property type="entry name" value="PROTEIN MIS12 HOMOLOG"/>
    <property type="match status" value="1"/>
</dbReference>
<reference evidence="10" key="1">
    <citation type="submission" date="2020-05" db="EMBL/GenBank/DDBJ databases">
        <title>WGS assembly of Corymbia citriodora subspecies variegata.</title>
        <authorList>
            <person name="Barry K."/>
            <person name="Hundley H."/>
            <person name="Shu S."/>
            <person name="Jenkins J."/>
            <person name="Grimwood J."/>
            <person name="Baten A."/>
        </authorList>
    </citation>
    <scope>NUCLEOTIDE SEQUENCE</scope>
    <source>
        <strain evidence="10">CV2-018</strain>
    </source>
</reference>
<gene>
    <name evidence="10" type="ORF">BT93_L1260</name>
</gene>
<dbReference type="GO" id="GO:0051301">
    <property type="term" value="P:cell division"/>
    <property type="evidence" value="ECO:0007669"/>
    <property type="project" value="UniProtKB-KW"/>
</dbReference>
<keyword evidence="4" id="KW-0132">Cell division</keyword>
<keyword evidence="3" id="KW-0158">Chromosome</keyword>
<evidence type="ECO:0000256" key="2">
    <source>
        <dbReference type="ARBA" id="ARBA00008643"/>
    </source>
</evidence>